<evidence type="ECO:0000256" key="2">
    <source>
        <dbReference type="ARBA" id="ARBA00022649"/>
    </source>
</evidence>
<dbReference type="GO" id="GO:0006355">
    <property type="term" value="P:regulation of DNA-templated transcription"/>
    <property type="evidence" value="ECO:0007669"/>
    <property type="project" value="InterPro"/>
</dbReference>
<dbReference type="Proteomes" id="UP000614469">
    <property type="component" value="Unassembled WGS sequence"/>
</dbReference>
<dbReference type="InterPro" id="IPR007337">
    <property type="entry name" value="RelB/DinJ"/>
</dbReference>
<protein>
    <submittedName>
        <fullName evidence="3">Type II toxin-antitoxin system RelB/DinJ family antitoxin</fullName>
    </submittedName>
</protein>
<dbReference type="PIRSF" id="PIRSF003108">
    <property type="entry name" value="DinJ"/>
    <property type="match status" value="1"/>
</dbReference>
<reference evidence="3 4" key="1">
    <citation type="submission" date="2020-08" db="EMBL/GenBank/DDBJ databases">
        <title>Bridging the membrane lipid divide: bacteria of the FCB group superphylum have the potential to synthesize archaeal ether lipids.</title>
        <authorList>
            <person name="Villanueva L."/>
            <person name="Von Meijenfeldt F.A.B."/>
            <person name="Westbye A.B."/>
            <person name="Yadav S."/>
            <person name="Hopmans E.C."/>
            <person name="Dutilh B.E."/>
            <person name="Sinninghe Damste J.S."/>
        </authorList>
    </citation>
    <scope>NUCLEOTIDE SEQUENCE [LARGE SCALE GENOMIC DNA]</scope>
    <source>
        <strain evidence="3">NIOZ-UU36</strain>
    </source>
</reference>
<sequence length="86" mass="9666">MIKTSTISARIDPELKNKAERVFKELGLSSSQAITLFYKQVELQQGLPFIVKIPNKLTAVALEDARLRSNLESFNTPEDLFDDLGI</sequence>
<dbReference type="InterPro" id="IPR026262">
    <property type="entry name" value="DinJ"/>
</dbReference>
<dbReference type="GO" id="GO:0006351">
    <property type="term" value="P:DNA-templated transcription"/>
    <property type="evidence" value="ECO:0007669"/>
    <property type="project" value="TreeGrafter"/>
</dbReference>
<accession>A0A8J6TGU3</accession>
<evidence type="ECO:0000313" key="3">
    <source>
        <dbReference type="EMBL" id="MBC8336283.1"/>
    </source>
</evidence>
<evidence type="ECO:0000256" key="1">
    <source>
        <dbReference type="ARBA" id="ARBA00010562"/>
    </source>
</evidence>
<dbReference type="Pfam" id="PF04221">
    <property type="entry name" value="RelB"/>
    <property type="match status" value="1"/>
</dbReference>
<dbReference type="GO" id="GO:0044010">
    <property type="term" value="P:single-species biofilm formation"/>
    <property type="evidence" value="ECO:0007669"/>
    <property type="project" value="InterPro"/>
</dbReference>
<dbReference type="GO" id="GO:0015643">
    <property type="term" value="F:toxic substance binding"/>
    <property type="evidence" value="ECO:0007669"/>
    <property type="project" value="InterPro"/>
</dbReference>
<dbReference type="Gene3D" id="1.10.1220.10">
    <property type="entry name" value="Met repressor-like"/>
    <property type="match status" value="1"/>
</dbReference>
<comment type="similarity">
    <text evidence="1">Belongs to the RelB/DinJ antitoxin family.</text>
</comment>
<dbReference type="PANTHER" id="PTHR38781">
    <property type="entry name" value="ANTITOXIN DINJ-RELATED"/>
    <property type="match status" value="1"/>
</dbReference>
<dbReference type="EMBL" id="JACNJN010000150">
    <property type="protein sequence ID" value="MBC8336283.1"/>
    <property type="molecule type" value="Genomic_DNA"/>
</dbReference>
<comment type="caution">
    <text evidence="3">The sequence shown here is derived from an EMBL/GenBank/DDBJ whole genome shotgun (WGS) entry which is preliminary data.</text>
</comment>
<organism evidence="3 4">
    <name type="scientific">Candidatus Desulfolinea nitratireducens</name>
    <dbReference type="NCBI Taxonomy" id="2841698"/>
    <lineage>
        <taxon>Bacteria</taxon>
        <taxon>Bacillati</taxon>
        <taxon>Chloroflexota</taxon>
        <taxon>Anaerolineae</taxon>
        <taxon>Anaerolineales</taxon>
        <taxon>Anaerolineales incertae sedis</taxon>
        <taxon>Candidatus Desulfolinea</taxon>
    </lineage>
</organism>
<proteinExistence type="inferred from homology"/>
<keyword evidence="2" id="KW-1277">Toxin-antitoxin system</keyword>
<dbReference type="NCBIfam" id="TIGR02384">
    <property type="entry name" value="RelB_DinJ"/>
    <property type="match status" value="1"/>
</dbReference>
<dbReference type="AlphaFoldDB" id="A0A8J6TGU3"/>
<gene>
    <name evidence="3" type="ORF">H8E29_13535</name>
</gene>
<dbReference type="GO" id="GO:0000987">
    <property type="term" value="F:cis-regulatory region sequence-specific DNA binding"/>
    <property type="evidence" value="ECO:0007669"/>
    <property type="project" value="InterPro"/>
</dbReference>
<dbReference type="PANTHER" id="PTHR38781:SF1">
    <property type="entry name" value="ANTITOXIN DINJ-RELATED"/>
    <property type="match status" value="1"/>
</dbReference>
<evidence type="ECO:0000313" key="4">
    <source>
        <dbReference type="Proteomes" id="UP000614469"/>
    </source>
</evidence>
<name>A0A8J6TGU3_9CHLR</name>
<dbReference type="InterPro" id="IPR013321">
    <property type="entry name" value="Arc_rbn_hlx_hlx"/>
</dbReference>